<evidence type="ECO:0000313" key="9">
    <source>
        <dbReference type="Proteomes" id="UP000054683"/>
    </source>
</evidence>
<keyword evidence="2" id="KW-0479">Metal-binding</keyword>
<evidence type="ECO:0000256" key="2">
    <source>
        <dbReference type="ARBA" id="ARBA00022723"/>
    </source>
</evidence>
<comment type="cofactor">
    <cofactor evidence="5">
        <name>[2Fe-2S] cluster</name>
        <dbReference type="ChEBI" id="CHEBI:190135"/>
    </cofactor>
</comment>
<dbReference type="EMBL" id="FCOK02000015">
    <property type="protein sequence ID" value="SAL32109.1"/>
    <property type="molecule type" value="Genomic_DNA"/>
</dbReference>
<organism evidence="8 9">
    <name type="scientific">Caballeronia udeis</name>
    <dbReference type="NCBI Taxonomy" id="1232866"/>
    <lineage>
        <taxon>Bacteria</taxon>
        <taxon>Pseudomonadati</taxon>
        <taxon>Pseudomonadota</taxon>
        <taxon>Betaproteobacteria</taxon>
        <taxon>Burkholderiales</taxon>
        <taxon>Burkholderiaceae</taxon>
        <taxon>Caballeronia</taxon>
    </lineage>
</organism>
<dbReference type="OrthoDB" id="9769355at2"/>
<gene>
    <name evidence="8" type="ORF">AWB69_02760</name>
</gene>
<comment type="similarity">
    <text evidence="6">Belongs to the bacterial ring-hydroxylating dioxygenase ferredoxin component family.</text>
</comment>
<reference evidence="8 9" key="1">
    <citation type="submission" date="2016-01" db="EMBL/GenBank/DDBJ databases">
        <authorList>
            <person name="Oliw E.H."/>
        </authorList>
    </citation>
    <scope>NUCLEOTIDE SEQUENCE [LARGE SCALE GENOMIC DNA]</scope>
    <source>
        <strain evidence="8">LMG 27134</strain>
    </source>
</reference>
<dbReference type="PROSITE" id="PS51296">
    <property type="entry name" value="RIESKE"/>
    <property type="match status" value="1"/>
</dbReference>
<dbReference type="GO" id="GO:0051537">
    <property type="term" value="F:2 iron, 2 sulfur cluster binding"/>
    <property type="evidence" value="ECO:0007669"/>
    <property type="project" value="UniProtKB-KW"/>
</dbReference>
<protein>
    <submittedName>
        <fullName evidence="8">Rieske (2Fe-2S) domain-containing protein</fullName>
    </submittedName>
</protein>
<evidence type="ECO:0000256" key="6">
    <source>
        <dbReference type="ARBA" id="ARBA00038001"/>
    </source>
</evidence>
<evidence type="ECO:0000256" key="5">
    <source>
        <dbReference type="ARBA" id="ARBA00034078"/>
    </source>
</evidence>
<evidence type="ECO:0000256" key="3">
    <source>
        <dbReference type="ARBA" id="ARBA00023004"/>
    </source>
</evidence>
<dbReference type="Pfam" id="PF00355">
    <property type="entry name" value="Rieske"/>
    <property type="match status" value="1"/>
</dbReference>
<accession>A0A158GKG7</accession>
<dbReference type="InterPro" id="IPR036922">
    <property type="entry name" value="Rieske_2Fe-2S_sf"/>
</dbReference>
<evidence type="ECO:0000259" key="7">
    <source>
        <dbReference type="PROSITE" id="PS51296"/>
    </source>
</evidence>
<keyword evidence="4" id="KW-0411">Iron-sulfur</keyword>
<dbReference type="SUPFAM" id="SSF50022">
    <property type="entry name" value="ISP domain"/>
    <property type="match status" value="1"/>
</dbReference>
<dbReference type="PANTHER" id="PTHR21496:SF0">
    <property type="entry name" value="RIESKE DOMAIN-CONTAINING PROTEIN"/>
    <property type="match status" value="1"/>
</dbReference>
<dbReference type="GeneID" id="77199539"/>
<dbReference type="Proteomes" id="UP000054683">
    <property type="component" value="Unassembled WGS sequence"/>
</dbReference>
<dbReference type="PANTHER" id="PTHR21496">
    <property type="entry name" value="FERREDOXIN-RELATED"/>
    <property type="match status" value="1"/>
</dbReference>
<keyword evidence="3" id="KW-0408">Iron</keyword>
<evidence type="ECO:0000256" key="1">
    <source>
        <dbReference type="ARBA" id="ARBA00022714"/>
    </source>
</evidence>
<feature type="domain" description="Rieske" evidence="7">
    <location>
        <begin position="4"/>
        <end position="99"/>
    </location>
</feature>
<proteinExistence type="inferred from homology"/>
<dbReference type="Gene3D" id="2.102.10.10">
    <property type="entry name" value="Rieske [2Fe-2S] iron-sulphur domain"/>
    <property type="match status" value="1"/>
</dbReference>
<dbReference type="CDD" id="cd03474">
    <property type="entry name" value="Rieske_T4moC"/>
    <property type="match status" value="1"/>
</dbReference>
<dbReference type="RefSeq" id="WP_062085394.1">
    <property type="nucleotide sequence ID" value="NZ_FCOK02000015.1"/>
</dbReference>
<dbReference type="InterPro" id="IPR017941">
    <property type="entry name" value="Rieske_2Fe-2S"/>
</dbReference>
<evidence type="ECO:0000313" key="8">
    <source>
        <dbReference type="EMBL" id="SAL32109.1"/>
    </source>
</evidence>
<dbReference type="GO" id="GO:0046872">
    <property type="term" value="F:metal ion binding"/>
    <property type="evidence" value="ECO:0007669"/>
    <property type="project" value="UniProtKB-KW"/>
</dbReference>
<dbReference type="AlphaFoldDB" id="A0A158GKG7"/>
<name>A0A158GKG7_9BURK</name>
<keyword evidence="1" id="KW-0001">2Fe-2S</keyword>
<evidence type="ECO:0000256" key="4">
    <source>
        <dbReference type="ARBA" id="ARBA00023014"/>
    </source>
</evidence>
<sequence>MTFKKVCSLDDLWEGEMESFEVDGQEVLMVWPEGGDLKAFQGICPHQDIPLIEGKFDGKTVICRAHLWQFDACSGKGINPSDCALAQYLVRIEGEAVFVETDGVKPLFAHT</sequence>